<keyword evidence="1" id="KW-1133">Transmembrane helix</keyword>
<sequence>MEWKVERKFNPLSTIVYLRMKDKIQLKQNQRVALKDIAYISTDASIKEDLQNMFIYQITEEDKNIVVLDCFIIIDFLRKYYPQIQFEVFGAEQTIINVKEKQKKPSIFLIVLVWFLLFIGTAMTIMNFHYDVSMQEVQQKLHYLLTGEKVEFPLWIQIPYSLGLGVGMLLFFNHWFKKRINEEPSPIEVELFNYQEALNNYIKKHENVLYDHKHPD</sequence>
<reference evidence="3 4" key="1">
    <citation type="submission" date="2019-06" db="EMBL/GenBank/DDBJ databases">
        <title>Cerasibacillus sp. nov., isolated from maize field.</title>
        <authorList>
            <person name="Lin S.-Y."/>
            <person name="Tsai C.-F."/>
            <person name="Young C.-C."/>
        </authorList>
    </citation>
    <scope>NUCLEOTIDE SEQUENCE [LARGE SCALE GENOMIC DNA]</scope>
    <source>
        <strain evidence="3 4">CC-CFT480</strain>
    </source>
</reference>
<keyword evidence="4" id="KW-1185">Reference proteome</keyword>
<evidence type="ECO:0000313" key="3">
    <source>
        <dbReference type="EMBL" id="TXL67900.1"/>
    </source>
</evidence>
<gene>
    <name evidence="3" type="ORF">FHP05_02435</name>
</gene>
<dbReference type="Proteomes" id="UP000321574">
    <property type="component" value="Unassembled WGS sequence"/>
</dbReference>
<dbReference type="OrthoDB" id="9782754at2"/>
<comment type="caution">
    <text evidence="3">The sequence shown here is derived from an EMBL/GenBank/DDBJ whole genome shotgun (WGS) entry which is preliminary data.</text>
</comment>
<feature type="domain" description="Stage V sporulation protein AA" evidence="2">
    <location>
        <begin position="14"/>
        <end position="101"/>
    </location>
</feature>
<evidence type="ECO:0000313" key="4">
    <source>
        <dbReference type="Proteomes" id="UP000321574"/>
    </source>
</evidence>
<dbReference type="Gene3D" id="2.60.480.10">
    <property type="entry name" value="eubacterium ventriosum atcc domain"/>
    <property type="match status" value="1"/>
</dbReference>
<dbReference type="EMBL" id="VDUW01000001">
    <property type="protein sequence ID" value="TXL67900.1"/>
    <property type="molecule type" value="Genomic_DNA"/>
</dbReference>
<dbReference type="Pfam" id="PF12164">
    <property type="entry name" value="SporV_AA"/>
    <property type="match status" value="1"/>
</dbReference>
<dbReference type="InterPro" id="IPR021997">
    <property type="entry name" value="SporV_AA"/>
</dbReference>
<proteinExistence type="predicted"/>
<feature type="transmembrane region" description="Helical" evidence="1">
    <location>
        <begin position="154"/>
        <end position="172"/>
    </location>
</feature>
<keyword evidence="1" id="KW-0472">Membrane</keyword>
<organism evidence="3 4">
    <name type="scientific">Cerasibacillus terrae</name>
    <dbReference type="NCBI Taxonomy" id="2498845"/>
    <lineage>
        <taxon>Bacteria</taxon>
        <taxon>Bacillati</taxon>
        <taxon>Bacillota</taxon>
        <taxon>Bacilli</taxon>
        <taxon>Bacillales</taxon>
        <taxon>Bacillaceae</taxon>
        <taxon>Cerasibacillus</taxon>
    </lineage>
</organism>
<keyword evidence="1" id="KW-0812">Transmembrane</keyword>
<dbReference type="AlphaFoldDB" id="A0A5C8P2P5"/>
<evidence type="ECO:0000259" key="2">
    <source>
        <dbReference type="Pfam" id="PF12164"/>
    </source>
</evidence>
<name>A0A5C8P2P5_9BACI</name>
<accession>A0A5C8P2P5</accession>
<feature type="transmembrane region" description="Helical" evidence="1">
    <location>
        <begin position="107"/>
        <end position="130"/>
    </location>
</feature>
<evidence type="ECO:0000256" key="1">
    <source>
        <dbReference type="SAM" id="Phobius"/>
    </source>
</evidence>
<dbReference type="InterPro" id="IPR038548">
    <property type="entry name" value="SporV_AA_N_sf"/>
</dbReference>
<protein>
    <submittedName>
        <fullName evidence="3">Stage V sporulation protein AA</fullName>
    </submittedName>
</protein>